<feature type="region of interest" description="Disordered" evidence="1">
    <location>
        <begin position="487"/>
        <end position="521"/>
    </location>
</feature>
<dbReference type="FunCoup" id="R7URV4">
    <property type="interactions" value="2402"/>
</dbReference>
<dbReference type="PANTHER" id="PTHR13060:SF0">
    <property type="entry name" value="PROTEIN ECDYSONELESS HOMOLOG"/>
    <property type="match status" value="1"/>
</dbReference>
<feature type="region of interest" description="Disordered" evidence="1">
    <location>
        <begin position="542"/>
        <end position="585"/>
    </location>
</feature>
<gene>
    <name evidence="2" type="ORF">CAPTEDRAFT_20272</name>
</gene>
<proteinExistence type="predicted"/>
<accession>R7URV4</accession>
<feature type="compositionally biased region" description="Acidic residues" evidence="1">
    <location>
        <begin position="495"/>
        <end position="505"/>
    </location>
</feature>
<dbReference type="OMA" id="TKDYIWQ"/>
<evidence type="ECO:0000256" key="1">
    <source>
        <dbReference type="SAM" id="MobiDB-lite"/>
    </source>
</evidence>
<keyword evidence="4" id="KW-1185">Reference proteome</keyword>
<dbReference type="OrthoDB" id="27237at2759"/>
<reference evidence="4" key="1">
    <citation type="submission" date="2012-12" db="EMBL/GenBank/DDBJ databases">
        <authorList>
            <person name="Hellsten U."/>
            <person name="Grimwood J."/>
            <person name="Chapman J.A."/>
            <person name="Shapiro H."/>
            <person name="Aerts A."/>
            <person name="Otillar R.P."/>
            <person name="Terry A.Y."/>
            <person name="Boore J.L."/>
            <person name="Simakov O."/>
            <person name="Marletaz F."/>
            <person name="Cho S.-J."/>
            <person name="Edsinger-Gonzales E."/>
            <person name="Havlak P."/>
            <person name="Kuo D.-H."/>
            <person name="Larsson T."/>
            <person name="Lv J."/>
            <person name="Arendt D."/>
            <person name="Savage R."/>
            <person name="Osoegawa K."/>
            <person name="de Jong P."/>
            <person name="Lindberg D.R."/>
            <person name="Seaver E.C."/>
            <person name="Weisblat D.A."/>
            <person name="Putnam N.H."/>
            <person name="Grigoriev I.V."/>
            <person name="Rokhsar D.S."/>
        </authorList>
    </citation>
    <scope>NUCLEOTIDE SEQUENCE</scope>
    <source>
        <strain evidence="4">I ESC-2004</strain>
    </source>
</reference>
<reference evidence="2 4" key="2">
    <citation type="journal article" date="2013" name="Nature">
        <title>Insights into bilaterian evolution from three spiralian genomes.</title>
        <authorList>
            <person name="Simakov O."/>
            <person name="Marletaz F."/>
            <person name="Cho S.J."/>
            <person name="Edsinger-Gonzales E."/>
            <person name="Havlak P."/>
            <person name="Hellsten U."/>
            <person name="Kuo D.H."/>
            <person name="Larsson T."/>
            <person name="Lv J."/>
            <person name="Arendt D."/>
            <person name="Savage R."/>
            <person name="Osoegawa K."/>
            <person name="de Jong P."/>
            <person name="Grimwood J."/>
            <person name="Chapman J.A."/>
            <person name="Shapiro H."/>
            <person name="Aerts A."/>
            <person name="Otillar R.P."/>
            <person name="Terry A.Y."/>
            <person name="Boore J.L."/>
            <person name="Grigoriev I.V."/>
            <person name="Lindberg D.R."/>
            <person name="Seaver E.C."/>
            <person name="Weisblat D.A."/>
            <person name="Putnam N.H."/>
            <person name="Rokhsar D.S."/>
        </authorList>
    </citation>
    <scope>NUCLEOTIDE SEQUENCE</scope>
    <source>
        <strain evidence="2 4">I ESC-2004</strain>
    </source>
</reference>
<dbReference type="InterPro" id="IPR010770">
    <property type="entry name" value="Ecd"/>
</dbReference>
<dbReference type="EnsemblMetazoa" id="CapteT20272">
    <property type="protein sequence ID" value="CapteP20272"/>
    <property type="gene ID" value="CapteG20272"/>
</dbReference>
<dbReference type="Proteomes" id="UP000014760">
    <property type="component" value="Unassembled WGS sequence"/>
</dbReference>
<feature type="compositionally biased region" description="Pro residues" evidence="1">
    <location>
        <begin position="567"/>
        <end position="576"/>
    </location>
</feature>
<evidence type="ECO:0000313" key="4">
    <source>
        <dbReference type="Proteomes" id="UP000014760"/>
    </source>
</evidence>
<dbReference type="AlphaFoldDB" id="R7URV4"/>
<dbReference type="HOGENOM" id="CLU_006241_2_0_1"/>
<evidence type="ECO:0000313" key="3">
    <source>
        <dbReference type="EnsemblMetazoa" id="CapteP20272"/>
    </source>
</evidence>
<sequence length="651" mass="72276">MATAEREDTADYWLFPAIPEGLDRKATHQCLEETLDSILAFLSGHLVEYIWQNEPFALRVIPEKGSVPAHLYGSTCYGDNVEDEWFIIYLLKLITKEFPGIAAKVNDLDGEILLIEAADSLPKWLNPDNAVNRVFIFGGDVHVVPLPKGQGPQLGTLPAGEPAVSDALLCVRRHPDFTLAAPRIQRDIRRRIEGYPQKLDELKHRTQCYIPAALAAVLSHSPALIAPMVQAFYHRDPIDLKSCVTFKNFRPGTRVMASVSMTKCLYAQLMQQKFVADRRSGFVLPGTNTPKYKAHEVGMKIAHGAEILCSKCNSEVIQGSNMEEFAQKDLRWQRFKETLTAKGFFKGEIEGSRLYQKLTDDALLYFYASVSEHGSKDASAAGEKILRLTKSLDYDIEKMKQKEKDLPPSDDDSWLTLTPDQLDDLLKRHSACSPEEDVSLDQMASGMKSFVSKISDIEGAEFPNSDEVAFDPNSFMQSMQKVFDFDDDHSSASSEMDEYGSEDEMNSLSPGSPVKPLTTNKKPELAIREYMEIMDRELARTSIGESFEKQPPVAPPRAKKGGSARKAPPPRPPPPMRGAARPVSDEFDIDELDDDFKPVDVDMTLVKNILSSYENQQGAAGPMTNILGSMGMKGPRGGAAALDDSDDDLNI</sequence>
<protein>
    <submittedName>
        <fullName evidence="2 3">Uncharacterized protein</fullName>
    </submittedName>
</protein>
<organism evidence="2">
    <name type="scientific">Capitella teleta</name>
    <name type="common">Polychaete worm</name>
    <dbReference type="NCBI Taxonomy" id="283909"/>
    <lineage>
        <taxon>Eukaryota</taxon>
        <taxon>Metazoa</taxon>
        <taxon>Spiralia</taxon>
        <taxon>Lophotrochozoa</taxon>
        <taxon>Annelida</taxon>
        <taxon>Polychaeta</taxon>
        <taxon>Sedentaria</taxon>
        <taxon>Scolecida</taxon>
        <taxon>Capitellidae</taxon>
        <taxon>Capitella</taxon>
    </lineage>
</organism>
<evidence type="ECO:0000313" key="2">
    <source>
        <dbReference type="EMBL" id="ELU06111.1"/>
    </source>
</evidence>
<dbReference type="PANTHER" id="PTHR13060">
    <property type="entry name" value="SGT1 PROTEIN HSGT1 SUPPRESSOR OF GCR2"/>
    <property type="match status" value="1"/>
</dbReference>
<dbReference type="EMBL" id="KB300949">
    <property type="protein sequence ID" value="ELU06111.1"/>
    <property type="molecule type" value="Genomic_DNA"/>
</dbReference>
<dbReference type="Pfam" id="PF07093">
    <property type="entry name" value="SGT1"/>
    <property type="match status" value="1"/>
</dbReference>
<dbReference type="GO" id="GO:0005634">
    <property type="term" value="C:nucleus"/>
    <property type="evidence" value="ECO:0007669"/>
    <property type="project" value="TreeGrafter"/>
</dbReference>
<dbReference type="STRING" id="283909.R7URV4"/>
<reference evidence="3" key="3">
    <citation type="submission" date="2015-06" db="UniProtKB">
        <authorList>
            <consortium name="EnsemblMetazoa"/>
        </authorList>
    </citation>
    <scope>IDENTIFICATION</scope>
</reference>
<name>R7URV4_CAPTE</name>
<dbReference type="EMBL" id="AMQN01001248">
    <property type="status" value="NOT_ANNOTATED_CDS"/>
    <property type="molecule type" value="Genomic_DNA"/>
</dbReference>